<dbReference type="InterPro" id="IPR009027">
    <property type="entry name" value="Ribosomal_bL9/RNase_H1_N"/>
</dbReference>
<evidence type="ECO:0000256" key="1">
    <source>
        <dbReference type="SAM" id="MobiDB-lite"/>
    </source>
</evidence>
<organism evidence="3 4">
    <name type="scientific">Mycena belliarum</name>
    <dbReference type="NCBI Taxonomy" id="1033014"/>
    <lineage>
        <taxon>Eukaryota</taxon>
        <taxon>Fungi</taxon>
        <taxon>Dikarya</taxon>
        <taxon>Basidiomycota</taxon>
        <taxon>Agaricomycotina</taxon>
        <taxon>Agaricomycetes</taxon>
        <taxon>Agaricomycetidae</taxon>
        <taxon>Agaricales</taxon>
        <taxon>Marasmiineae</taxon>
        <taxon>Mycenaceae</taxon>
        <taxon>Mycena</taxon>
    </lineage>
</organism>
<feature type="compositionally biased region" description="Pro residues" evidence="1">
    <location>
        <begin position="31"/>
        <end position="44"/>
    </location>
</feature>
<feature type="domain" description="Ribonuclease H1 N-terminal" evidence="2">
    <location>
        <begin position="206"/>
        <end position="238"/>
    </location>
</feature>
<keyword evidence="4" id="KW-1185">Reference proteome</keyword>
<sequence>MAANDPDNPALLALLARLAFDDHNPDCTPSPASPSTPSSQPPPYTTTHPHTFPSHRPRTHTDVRHAPTIYIYESPTKRGVTTEWAIAGAATQGISSGHVRAVQPRKKQPASKKVAYAVFCGLECGVFLTWDEAKRQVNGISNCIFRGYTSVSDARAAFAYAEAHSWTRIAQSTSVPAIPRLPEPITSSSLDCPNPLNGSETIDDRWYVVYKGIQPGVYRSHLECQLNCLGVRKSVHQSIVGKLEALRKFEAAVRQGNTEALLPTYYPGVDPDDPFL</sequence>
<accession>A0AAD6TUE5</accession>
<dbReference type="SUPFAM" id="SSF55658">
    <property type="entry name" value="L9 N-domain-like"/>
    <property type="match status" value="2"/>
</dbReference>
<evidence type="ECO:0000259" key="2">
    <source>
        <dbReference type="Pfam" id="PF01693"/>
    </source>
</evidence>
<dbReference type="Proteomes" id="UP001222325">
    <property type="component" value="Unassembled WGS sequence"/>
</dbReference>
<reference evidence="3" key="1">
    <citation type="submission" date="2023-03" db="EMBL/GenBank/DDBJ databases">
        <title>Massive genome expansion in bonnet fungi (Mycena s.s.) driven by repeated elements and novel gene families across ecological guilds.</title>
        <authorList>
            <consortium name="Lawrence Berkeley National Laboratory"/>
            <person name="Harder C.B."/>
            <person name="Miyauchi S."/>
            <person name="Viragh M."/>
            <person name="Kuo A."/>
            <person name="Thoen E."/>
            <person name="Andreopoulos B."/>
            <person name="Lu D."/>
            <person name="Skrede I."/>
            <person name="Drula E."/>
            <person name="Henrissat B."/>
            <person name="Morin E."/>
            <person name="Kohler A."/>
            <person name="Barry K."/>
            <person name="LaButti K."/>
            <person name="Morin E."/>
            <person name="Salamov A."/>
            <person name="Lipzen A."/>
            <person name="Mereny Z."/>
            <person name="Hegedus B."/>
            <person name="Baldrian P."/>
            <person name="Stursova M."/>
            <person name="Weitz H."/>
            <person name="Taylor A."/>
            <person name="Grigoriev I.V."/>
            <person name="Nagy L.G."/>
            <person name="Martin F."/>
            <person name="Kauserud H."/>
        </authorList>
    </citation>
    <scope>NUCLEOTIDE SEQUENCE</scope>
    <source>
        <strain evidence="3">CBHHK173m</strain>
    </source>
</reference>
<dbReference type="Pfam" id="PF01693">
    <property type="entry name" value="Cauli_VI"/>
    <property type="match status" value="2"/>
</dbReference>
<dbReference type="InterPro" id="IPR037056">
    <property type="entry name" value="RNase_H1_N_sf"/>
</dbReference>
<dbReference type="InterPro" id="IPR011320">
    <property type="entry name" value="RNase_H1_N"/>
</dbReference>
<evidence type="ECO:0000313" key="3">
    <source>
        <dbReference type="EMBL" id="KAJ7079708.1"/>
    </source>
</evidence>
<dbReference type="AlphaFoldDB" id="A0AAD6TUE5"/>
<comment type="caution">
    <text evidence="3">The sequence shown here is derived from an EMBL/GenBank/DDBJ whole genome shotgun (WGS) entry which is preliminary data.</text>
</comment>
<dbReference type="Gene3D" id="3.40.970.10">
    <property type="entry name" value="Ribonuclease H1, N-terminal domain"/>
    <property type="match status" value="1"/>
</dbReference>
<proteinExistence type="predicted"/>
<protein>
    <recommendedName>
        <fullName evidence="2">Ribonuclease H1 N-terminal domain-containing protein</fullName>
    </recommendedName>
</protein>
<gene>
    <name evidence="3" type="ORF">B0H15DRAFT_804276</name>
</gene>
<feature type="region of interest" description="Disordered" evidence="1">
    <location>
        <begin position="23"/>
        <end position="60"/>
    </location>
</feature>
<dbReference type="EMBL" id="JARJCN010000058">
    <property type="protein sequence ID" value="KAJ7079708.1"/>
    <property type="molecule type" value="Genomic_DNA"/>
</dbReference>
<name>A0AAD6TUE5_9AGAR</name>
<feature type="domain" description="Ribonuclease H1 N-terminal" evidence="2">
    <location>
        <begin position="116"/>
        <end position="156"/>
    </location>
</feature>
<evidence type="ECO:0000313" key="4">
    <source>
        <dbReference type="Proteomes" id="UP001222325"/>
    </source>
</evidence>